<evidence type="ECO:0000256" key="11">
    <source>
        <dbReference type="SAM" id="MobiDB-lite"/>
    </source>
</evidence>
<sequence length="933" mass="105889">MEEKAMFRAVIILLSVVFPAMTVDHSKFKTCDQSSFCRRNRGMQKGMSGYEVIQDSLEVTDDAVRAMLINTKNQVEFILEITALDKNSLHLVINEKNPLHPRYVVRDALFEDLKTIKGFHLESKNTEKAVVEMGNFHPASKIELKFKPFTLDLYSGGDLVISTNSRGLFNIEHLREKKNPAPAVDDAPADSEESNKMDSDHPGQPDEDDVPGMWEEHFQSHFDSKVRGPESISCDFSFIGAEEVYGIPEHADNFALKETKSSDPYRLYNLDVFEYESWSKMALYGSIPFVVAVGEKRSVGLLWLNGAETWIDVQKGPETAVMSSIVNLMSGSNRRSPQVDTHWISESGVIDVYFLLGPGPKDVMSQYGALSGNTPLPPHFALGFHHSRWNYNDENDVKSVDSRMDEVNFPYDFLWLDIEHTDGKKYFTWDAVKFPHPKDMIENLVSKGRKMVTIIDPHIKKDNGYFVHADAQANDLYVKNKDGNEYDGWCWPGSSGYLDFFNPKVQEYWSQQFTLDKYQGSTLDLYTWNDMNEPSVFNGPEITMTKDAKHFGGWEHRDVHNIYGFLHVKSSFDGHLLRSGGKRRPFILTRAFFVGSQRYAAVWTGDNTANWDQLKLTIPMCLSLSISGIGFCGADVGGFFQNPDEELLIRWYQAGAFQPFFRVHSHIETARREPYLYGDETRGLLKKAVMQRYTFMPYWYTLFAEYEHTGVPPMRPLWMEFTADGNTLKMDDQFMLGSALLIAPVLDSRASTIDIYFPGTDAEVWYDIDTFKKFAKPGFELLGVTMASIPVYQRGGTIVPRKMRARRATSLMLNDPITLFVALDKGMRANGTLYMDEGDGYEYRNGKYALIEFSYQNGVLNGRNANPSGGFESKTWLERVVILGMKAAPKSASIVVGKIEEALHFSYDIASESLTVRKPGILMTTSNWNLIIG</sequence>
<keyword evidence="4 12" id="KW-0732">Signal</keyword>
<feature type="compositionally biased region" description="Basic and acidic residues" evidence="11">
    <location>
        <begin position="193"/>
        <end position="204"/>
    </location>
</feature>
<dbReference type="GO" id="GO:0005975">
    <property type="term" value="P:carbohydrate metabolic process"/>
    <property type="evidence" value="ECO:0007669"/>
    <property type="project" value="InterPro"/>
</dbReference>
<comment type="subcellular location">
    <subcellularLocation>
        <location evidence="1">Endoplasmic reticulum</location>
    </subcellularLocation>
</comment>
<dbReference type="Pfam" id="PF21365">
    <property type="entry name" value="Glyco_hydro_31_3rd"/>
    <property type="match status" value="1"/>
</dbReference>
<dbReference type="InterPro" id="IPR033403">
    <property type="entry name" value="DUF5110"/>
</dbReference>
<dbReference type="EMBL" id="CAJPEX010000316">
    <property type="protein sequence ID" value="CAG0915050.1"/>
    <property type="molecule type" value="Genomic_DNA"/>
</dbReference>
<keyword evidence="5 10" id="KW-0378">Hydrolase</keyword>
<dbReference type="SUPFAM" id="SSF74650">
    <property type="entry name" value="Galactose mutarotase-like"/>
    <property type="match status" value="1"/>
</dbReference>
<dbReference type="InterPro" id="IPR013780">
    <property type="entry name" value="Glyco_hydro_b"/>
</dbReference>
<evidence type="ECO:0000256" key="1">
    <source>
        <dbReference type="ARBA" id="ARBA00004240"/>
    </source>
</evidence>
<dbReference type="Gene3D" id="2.60.40.1180">
    <property type="entry name" value="Golgi alpha-mannosidase II"/>
    <property type="match status" value="2"/>
</dbReference>
<dbReference type="CDD" id="cd06603">
    <property type="entry name" value="GH31_GANC_GANAB_alpha"/>
    <property type="match status" value="1"/>
</dbReference>
<evidence type="ECO:0000259" key="16">
    <source>
        <dbReference type="Pfam" id="PF21365"/>
    </source>
</evidence>
<evidence type="ECO:0000256" key="7">
    <source>
        <dbReference type="ARBA" id="ARBA00023180"/>
    </source>
</evidence>
<keyword evidence="8 10" id="KW-0326">Glycosidase</keyword>
<evidence type="ECO:0000259" key="14">
    <source>
        <dbReference type="Pfam" id="PF13802"/>
    </source>
</evidence>
<dbReference type="OrthoDB" id="3237269at2759"/>
<feature type="domain" description="Glycoside hydrolase family 31 TIM barrel" evidence="13">
    <location>
        <begin position="374"/>
        <end position="702"/>
    </location>
</feature>
<evidence type="ECO:0000256" key="10">
    <source>
        <dbReference type="RuleBase" id="RU361185"/>
    </source>
</evidence>
<dbReference type="Pfam" id="PF17137">
    <property type="entry name" value="DUF5110"/>
    <property type="match status" value="1"/>
</dbReference>
<evidence type="ECO:0000256" key="2">
    <source>
        <dbReference type="ARBA" id="ARBA00004833"/>
    </source>
</evidence>
<keyword evidence="6" id="KW-0256">Endoplasmic reticulum</keyword>
<dbReference type="CDD" id="cd14752">
    <property type="entry name" value="GH31_N"/>
    <property type="match status" value="1"/>
</dbReference>
<evidence type="ECO:0000259" key="15">
    <source>
        <dbReference type="Pfam" id="PF17137"/>
    </source>
</evidence>
<reference evidence="17" key="1">
    <citation type="submission" date="2020-11" db="EMBL/GenBank/DDBJ databases">
        <authorList>
            <person name="Tran Van P."/>
        </authorList>
    </citation>
    <scope>NUCLEOTIDE SEQUENCE</scope>
</reference>
<feature type="domain" description="Glycoside hydrolase family 31 N-terminal" evidence="14">
    <location>
        <begin position="79"/>
        <end position="312"/>
    </location>
</feature>
<evidence type="ECO:0000256" key="5">
    <source>
        <dbReference type="ARBA" id="ARBA00022801"/>
    </source>
</evidence>
<evidence type="ECO:0000256" key="3">
    <source>
        <dbReference type="ARBA" id="ARBA00007806"/>
    </source>
</evidence>
<protein>
    <recommendedName>
        <fullName evidence="9">Glucosidase II subunit alpha</fullName>
    </recommendedName>
</protein>
<keyword evidence="18" id="KW-1185">Reference proteome</keyword>
<dbReference type="InterPro" id="IPR025887">
    <property type="entry name" value="Glyco_hydro_31_N_dom"/>
</dbReference>
<feature type="region of interest" description="Disordered" evidence="11">
    <location>
        <begin position="177"/>
        <end position="209"/>
    </location>
</feature>
<feature type="domain" description="DUF5110" evidence="15">
    <location>
        <begin position="816"/>
        <end position="865"/>
    </location>
</feature>
<dbReference type="Pfam" id="PF13802">
    <property type="entry name" value="Gal_mutarotas_2"/>
    <property type="match status" value="1"/>
</dbReference>
<dbReference type="InterPro" id="IPR017853">
    <property type="entry name" value="GH"/>
</dbReference>
<dbReference type="AlphaFoldDB" id="A0A7R9BJ30"/>
<accession>A0A7R9BJ30</accession>
<dbReference type="Proteomes" id="UP000678499">
    <property type="component" value="Unassembled WGS sequence"/>
</dbReference>
<dbReference type="PANTHER" id="PTHR22762">
    <property type="entry name" value="ALPHA-GLUCOSIDASE"/>
    <property type="match status" value="1"/>
</dbReference>
<evidence type="ECO:0000256" key="9">
    <source>
        <dbReference type="ARBA" id="ARBA00042895"/>
    </source>
</evidence>
<keyword evidence="7" id="KW-0325">Glycoprotein</keyword>
<dbReference type="Gene3D" id="3.20.20.80">
    <property type="entry name" value="Glycosidases"/>
    <property type="match status" value="1"/>
</dbReference>
<dbReference type="GO" id="GO:0006491">
    <property type="term" value="P:N-glycan processing"/>
    <property type="evidence" value="ECO:0007669"/>
    <property type="project" value="TreeGrafter"/>
</dbReference>
<dbReference type="InterPro" id="IPR011013">
    <property type="entry name" value="Gal_mutarotase_sf_dom"/>
</dbReference>
<dbReference type="PANTHER" id="PTHR22762:SF54">
    <property type="entry name" value="BCDNA.GH04962"/>
    <property type="match status" value="1"/>
</dbReference>
<evidence type="ECO:0000259" key="13">
    <source>
        <dbReference type="Pfam" id="PF01055"/>
    </source>
</evidence>
<evidence type="ECO:0000313" key="17">
    <source>
        <dbReference type="EMBL" id="CAD7274898.1"/>
    </source>
</evidence>
<dbReference type="GO" id="GO:0030246">
    <property type="term" value="F:carbohydrate binding"/>
    <property type="evidence" value="ECO:0007669"/>
    <property type="project" value="InterPro"/>
</dbReference>
<dbReference type="InterPro" id="IPR048395">
    <property type="entry name" value="Glyco_hydro_31_C"/>
</dbReference>
<comment type="pathway">
    <text evidence="2">Glycan metabolism; N-glycan metabolism.</text>
</comment>
<comment type="similarity">
    <text evidence="3 10">Belongs to the glycosyl hydrolase 31 family.</text>
</comment>
<dbReference type="InterPro" id="IPR000322">
    <property type="entry name" value="Glyco_hydro_31_TIM"/>
</dbReference>
<evidence type="ECO:0000313" key="18">
    <source>
        <dbReference type="Proteomes" id="UP000678499"/>
    </source>
</evidence>
<dbReference type="EMBL" id="OA882353">
    <property type="protein sequence ID" value="CAD7274898.1"/>
    <property type="molecule type" value="Genomic_DNA"/>
</dbReference>
<dbReference type="Gene3D" id="2.60.40.1760">
    <property type="entry name" value="glycosyl hydrolase (family 31)"/>
    <property type="match status" value="1"/>
</dbReference>
<dbReference type="Pfam" id="PF01055">
    <property type="entry name" value="Glyco_hydro_31_2nd"/>
    <property type="match status" value="1"/>
</dbReference>
<evidence type="ECO:0000256" key="6">
    <source>
        <dbReference type="ARBA" id="ARBA00022824"/>
    </source>
</evidence>
<dbReference type="GO" id="GO:0005783">
    <property type="term" value="C:endoplasmic reticulum"/>
    <property type="evidence" value="ECO:0007669"/>
    <property type="project" value="UniProtKB-SubCell"/>
</dbReference>
<feature type="chain" id="PRO_5036210067" description="Glucosidase II subunit alpha" evidence="12">
    <location>
        <begin position="23"/>
        <end position="933"/>
    </location>
</feature>
<evidence type="ECO:0000256" key="12">
    <source>
        <dbReference type="SAM" id="SignalP"/>
    </source>
</evidence>
<proteinExistence type="inferred from homology"/>
<name>A0A7R9BJ30_9CRUS</name>
<evidence type="ECO:0000256" key="4">
    <source>
        <dbReference type="ARBA" id="ARBA00022729"/>
    </source>
</evidence>
<dbReference type="SUPFAM" id="SSF51445">
    <property type="entry name" value="(Trans)glycosidases"/>
    <property type="match status" value="1"/>
</dbReference>
<feature type="domain" description="Glycosyl hydrolase family 31 C-terminal" evidence="16">
    <location>
        <begin position="710"/>
        <end position="799"/>
    </location>
</feature>
<organism evidence="17">
    <name type="scientific">Notodromas monacha</name>
    <dbReference type="NCBI Taxonomy" id="399045"/>
    <lineage>
        <taxon>Eukaryota</taxon>
        <taxon>Metazoa</taxon>
        <taxon>Ecdysozoa</taxon>
        <taxon>Arthropoda</taxon>
        <taxon>Crustacea</taxon>
        <taxon>Oligostraca</taxon>
        <taxon>Ostracoda</taxon>
        <taxon>Podocopa</taxon>
        <taxon>Podocopida</taxon>
        <taxon>Cypridocopina</taxon>
        <taxon>Cypridoidea</taxon>
        <taxon>Cyprididae</taxon>
        <taxon>Notodromas</taxon>
    </lineage>
</organism>
<dbReference type="FunFam" id="3.20.20.80:FF:000039">
    <property type="entry name" value="Glucosidase, alpha neutral C"/>
    <property type="match status" value="1"/>
</dbReference>
<dbReference type="FunFam" id="2.60.40.1180:FF:000023">
    <property type="entry name" value="neutral alpha-glucosidase AB isoform X2"/>
    <property type="match status" value="1"/>
</dbReference>
<dbReference type="SUPFAM" id="SSF51011">
    <property type="entry name" value="Glycosyl hydrolase domain"/>
    <property type="match status" value="1"/>
</dbReference>
<gene>
    <name evidence="17" type="ORF">NMOB1V02_LOCUS2710</name>
</gene>
<feature type="signal peptide" evidence="12">
    <location>
        <begin position="1"/>
        <end position="22"/>
    </location>
</feature>
<evidence type="ECO:0000256" key="8">
    <source>
        <dbReference type="ARBA" id="ARBA00023295"/>
    </source>
</evidence>
<dbReference type="GO" id="GO:0090599">
    <property type="term" value="F:alpha-glucosidase activity"/>
    <property type="evidence" value="ECO:0007669"/>
    <property type="project" value="TreeGrafter"/>
</dbReference>